<dbReference type="Gene3D" id="3.10.105.10">
    <property type="entry name" value="Dipeptide-binding Protein, Domain 3"/>
    <property type="match status" value="1"/>
</dbReference>
<dbReference type="Gene3D" id="3.40.190.10">
    <property type="entry name" value="Periplasmic binding protein-like II"/>
    <property type="match status" value="1"/>
</dbReference>
<dbReference type="SUPFAM" id="SSF53850">
    <property type="entry name" value="Periplasmic binding protein-like II"/>
    <property type="match status" value="1"/>
</dbReference>
<dbReference type="AlphaFoldDB" id="A0A382BL84"/>
<evidence type="ECO:0000256" key="1">
    <source>
        <dbReference type="ARBA" id="ARBA00022729"/>
    </source>
</evidence>
<protein>
    <recommendedName>
        <fullName evidence="2">Solute-binding protein family 5 domain-containing protein</fullName>
    </recommendedName>
</protein>
<feature type="non-terminal residue" evidence="3">
    <location>
        <position position="1"/>
    </location>
</feature>
<organism evidence="3">
    <name type="scientific">marine metagenome</name>
    <dbReference type="NCBI Taxonomy" id="408172"/>
    <lineage>
        <taxon>unclassified sequences</taxon>
        <taxon>metagenomes</taxon>
        <taxon>ecological metagenomes</taxon>
    </lineage>
</organism>
<gene>
    <name evidence="3" type="ORF">METZ01_LOCUS166811</name>
</gene>
<reference evidence="3" key="1">
    <citation type="submission" date="2018-05" db="EMBL/GenBank/DDBJ databases">
        <authorList>
            <person name="Lanie J.A."/>
            <person name="Ng W.-L."/>
            <person name="Kazmierczak K.M."/>
            <person name="Andrzejewski T.M."/>
            <person name="Davidsen T.M."/>
            <person name="Wayne K.J."/>
            <person name="Tettelin H."/>
            <person name="Glass J.I."/>
            <person name="Rusch D."/>
            <person name="Podicherti R."/>
            <person name="Tsui H.-C.T."/>
            <person name="Winkler M.E."/>
        </authorList>
    </citation>
    <scope>NUCLEOTIDE SEQUENCE</scope>
</reference>
<dbReference type="PANTHER" id="PTHR30290">
    <property type="entry name" value="PERIPLASMIC BINDING COMPONENT OF ABC TRANSPORTER"/>
    <property type="match status" value="1"/>
</dbReference>
<evidence type="ECO:0000259" key="2">
    <source>
        <dbReference type="Pfam" id="PF00496"/>
    </source>
</evidence>
<sequence>KVVYEKFADYVPRSEPASAAAGGKVANFDRVEWLYIPDQNSAMNALINGEVDYFEAPQSDLYDLLDAADGVTTGQRDNYGSQGWLRINHLNAPFDNVKARHAVQLLVDQETYLQAIVGTPDLYRTCGAMFLCDTPYETLAGSERVMTQDIEKAKALLKEAGYNGEKIVLMHPTDIPTLSHATQVTASLLRKAGINLEVQAMDWSTLTSRRAEKKSIADGGWNIFHTSWIAPDLLNPVANIGVSGGGVEKAWFGWPTDAKVEELRQAFARETDPAKQKDLADQVQARAMDVVTYVPIGQYLSKYAYRSDRLQGILKGPVPLFWNLSAK</sequence>
<keyword evidence="1" id="KW-0732">Signal</keyword>
<proteinExistence type="predicted"/>
<name>A0A382BL84_9ZZZZ</name>
<dbReference type="InterPro" id="IPR000914">
    <property type="entry name" value="SBP_5_dom"/>
</dbReference>
<dbReference type="EMBL" id="UINC01030108">
    <property type="protein sequence ID" value="SVB13957.1"/>
    <property type="molecule type" value="Genomic_DNA"/>
</dbReference>
<accession>A0A382BL84</accession>
<feature type="domain" description="Solute-binding protein family 5" evidence="2">
    <location>
        <begin position="1"/>
        <end position="230"/>
    </location>
</feature>
<evidence type="ECO:0000313" key="3">
    <source>
        <dbReference type="EMBL" id="SVB13957.1"/>
    </source>
</evidence>
<dbReference type="PANTHER" id="PTHR30290:SF38">
    <property type="entry name" value="D,D-DIPEPTIDE-BINDING PERIPLASMIC PROTEIN DDPA-RELATED"/>
    <property type="match status" value="1"/>
</dbReference>
<dbReference type="Pfam" id="PF00496">
    <property type="entry name" value="SBP_bac_5"/>
    <property type="match status" value="1"/>
</dbReference>
<dbReference type="InterPro" id="IPR039424">
    <property type="entry name" value="SBP_5"/>
</dbReference>
<dbReference type="GO" id="GO:1904680">
    <property type="term" value="F:peptide transmembrane transporter activity"/>
    <property type="evidence" value="ECO:0007669"/>
    <property type="project" value="TreeGrafter"/>
</dbReference>
<dbReference type="GO" id="GO:0015833">
    <property type="term" value="P:peptide transport"/>
    <property type="evidence" value="ECO:0007669"/>
    <property type="project" value="TreeGrafter"/>
</dbReference>